<feature type="region of interest" description="Disordered" evidence="1">
    <location>
        <begin position="1"/>
        <end position="43"/>
    </location>
</feature>
<keyword evidence="3" id="KW-1185">Reference proteome</keyword>
<dbReference type="EMBL" id="ADHJ01000014">
    <property type="protein sequence ID" value="EFU42493.1"/>
    <property type="molecule type" value="Genomic_DNA"/>
</dbReference>
<dbReference type="RefSeq" id="WP_006208753.1">
    <property type="nucleotide sequence ID" value="NZ_ADHJ01000014.1"/>
</dbReference>
<evidence type="ECO:0000313" key="3">
    <source>
        <dbReference type="Proteomes" id="UP000003094"/>
    </source>
</evidence>
<evidence type="ECO:0000256" key="1">
    <source>
        <dbReference type="SAM" id="MobiDB-lite"/>
    </source>
</evidence>
<organism evidence="2 3">
    <name type="scientific">Paenibacillus vortex V453</name>
    <dbReference type="NCBI Taxonomy" id="715225"/>
    <lineage>
        <taxon>Bacteria</taxon>
        <taxon>Bacillati</taxon>
        <taxon>Bacillota</taxon>
        <taxon>Bacilli</taxon>
        <taxon>Bacillales</taxon>
        <taxon>Paenibacillaceae</taxon>
        <taxon>Paenibacillus</taxon>
    </lineage>
</organism>
<dbReference type="Proteomes" id="UP000003094">
    <property type="component" value="Unassembled WGS sequence"/>
</dbReference>
<dbReference type="AlphaFoldDB" id="A0A2R9SYS9"/>
<evidence type="ECO:0000313" key="2">
    <source>
        <dbReference type="EMBL" id="EFU42493.1"/>
    </source>
</evidence>
<comment type="caution">
    <text evidence="2">The sequence shown here is derived from an EMBL/GenBank/DDBJ whole genome shotgun (WGS) entry which is preliminary data.</text>
</comment>
<reference evidence="2 3" key="1">
    <citation type="journal article" date="2010" name="BMC Genomics">
        <title>Genome sequence of the pattern forming Paenibacillus vortex bacterium reveals potential for thriving in complex environments.</title>
        <authorList>
            <person name="Sirota-Madi A."/>
            <person name="Olender T."/>
            <person name="Helman Y."/>
            <person name="Ingham C."/>
            <person name="Brainis I."/>
            <person name="Roth D."/>
            <person name="Hagi E."/>
            <person name="Brodsky L."/>
            <person name="Leshkowitz D."/>
            <person name="Galatenko V."/>
            <person name="Nikolaev V."/>
            <person name="Mugasimangalam R.C."/>
            <person name="Bransburg-Zabary S."/>
            <person name="Gutnick D.L."/>
            <person name="Lancet D."/>
            <person name="Ben-Jacob E."/>
        </authorList>
    </citation>
    <scope>NUCLEOTIDE SEQUENCE [LARGE SCALE GENOMIC DNA]</scope>
    <source>
        <strain evidence="2 3">V453</strain>
    </source>
</reference>
<feature type="compositionally biased region" description="Gly residues" evidence="1">
    <location>
        <begin position="12"/>
        <end position="24"/>
    </location>
</feature>
<proteinExistence type="predicted"/>
<protein>
    <submittedName>
        <fullName evidence="2">Uncharacterized protein</fullName>
    </submittedName>
</protein>
<sequence length="108" mass="11694">MSLGKKGVWKEVGGGASPCEGLGGARKKRHLQDGMGHTGVPSSLNTAPNELSLLYTYPDYKLMMKGSGFEATMQMEVASTMNQEEKGQIPGINHIEEHQLSQVKNYAV</sequence>
<gene>
    <name evidence="2" type="ORF">PVOR_09515</name>
</gene>
<name>A0A2R9SYS9_9BACL</name>
<accession>A0A2R9SYS9</accession>
<dbReference type="KEGG" id="pvo:PVOR_09515"/>